<keyword evidence="3 9" id="KW-0418">Kinase</keyword>
<dbReference type="STRING" id="1192034.CAP_6801"/>
<feature type="binding site" evidence="5">
    <location>
        <position position="45"/>
    </location>
    <ligand>
        <name>ATP</name>
        <dbReference type="ChEBI" id="CHEBI:30616"/>
    </ligand>
</feature>
<dbReference type="InterPro" id="IPR011009">
    <property type="entry name" value="Kinase-like_dom_sf"/>
</dbReference>
<dbReference type="Gene3D" id="1.10.510.10">
    <property type="entry name" value="Transferase(Phosphotransferase) domain 1"/>
    <property type="match status" value="1"/>
</dbReference>
<feature type="transmembrane region" description="Helical" evidence="7">
    <location>
        <begin position="541"/>
        <end position="564"/>
    </location>
</feature>
<keyword evidence="7" id="KW-0812">Transmembrane</keyword>
<keyword evidence="9" id="KW-0723">Serine/threonine-protein kinase</keyword>
<organism evidence="9 10">
    <name type="scientific">Chondromyces apiculatus DSM 436</name>
    <dbReference type="NCBI Taxonomy" id="1192034"/>
    <lineage>
        <taxon>Bacteria</taxon>
        <taxon>Pseudomonadati</taxon>
        <taxon>Myxococcota</taxon>
        <taxon>Polyangia</taxon>
        <taxon>Polyangiales</taxon>
        <taxon>Polyangiaceae</taxon>
        <taxon>Chondromyces</taxon>
    </lineage>
</organism>
<keyword evidence="7" id="KW-1133">Transmembrane helix</keyword>
<sequence>MTAASHLIGQTVAGRFKITGFIGEGAMAAVYLGEQERDPHEVAIKIMHPQMLGDATFVGRFRREARAASALDHPNTVHIIDYGVDGNLPYIAMERLHGRDLFDILVREHRLTERRAAEVLVGVCEALEAAHQHGIVHRDLKPENIMLVRSPSSASDLVKVLDFGIAKIVETSPTLPLPLDASPALDPSSVSPASADPLPAPSSADPPRSFAESPPSSITSTAISRVGVTVGTPAYMSPEQCRGEPVDGRSDLYTCGILLFLLVTGRLPFPAVGSPWDVAMERLRRPPPAPSTFVPRLHPGLEAVILKALATSPEDRQQSARELRDALTRLLPELSGTLLFGDPAMAPLDTDTLPLSIRNRQRIAARSALGMRDGRDGRDARDVREPARDGSGPRSAITLSSPRLVTDAAPRRTPSDKVRLLLPTGDTDPTLDIDDGAPSLKTRLIPRALADRALADRAHVAPLPPPRSSSPRSSSPRAASLLSDAPSPDAEPSPAAAPPSFSPDTLLPGHPEIDPPTPLVGSSYRALTERPPPPVPPARTLAARLVVPLALVIGIALGLVAFLLMTR</sequence>
<feature type="compositionally biased region" description="Low complexity" evidence="6">
    <location>
        <begin position="469"/>
        <end position="488"/>
    </location>
</feature>
<feature type="compositionally biased region" description="Basic and acidic residues" evidence="6">
    <location>
        <begin position="372"/>
        <end position="388"/>
    </location>
</feature>
<keyword evidence="1" id="KW-0808">Transferase</keyword>
<feature type="region of interest" description="Disordered" evidence="6">
    <location>
        <begin position="183"/>
        <end position="223"/>
    </location>
</feature>
<dbReference type="RefSeq" id="WP_044236512.1">
    <property type="nucleotide sequence ID" value="NZ_ASRX01000006.1"/>
</dbReference>
<dbReference type="PROSITE" id="PS50011">
    <property type="entry name" value="PROTEIN_KINASE_DOM"/>
    <property type="match status" value="1"/>
</dbReference>
<dbReference type="PANTHER" id="PTHR43289">
    <property type="entry name" value="MITOGEN-ACTIVATED PROTEIN KINASE KINASE KINASE 20-RELATED"/>
    <property type="match status" value="1"/>
</dbReference>
<keyword evidence="7" id="KW-0472">Membrane</keyword>
<keyword evidence="4 5" id="KW-0067">ATP-binding</keyword>
<accession>A0A017TEV7</accession>
<evidence type="ECO:0000256" key="5">
    <source>
        <dbReference type="PROSITE-ProRule" id="PRU10141"/>
    </source>
</evidence>
<dbReference type="PROSITE" id="PS00108">
    <property type="entry name" value="PROTEIN_KINASE_ST"/>
    <property type="match status" value="1"/>
</dbReference>
<dbReference type="PANTHER" id="PTHR43289:SF6">
    <property type="entry name" value="SERINE_THREONINE-PROTEIN KINASE NEKL-3"/>
    <property type="match status" value="1"/>
</dbReference>
<proteinExistence type="predicted"/>
<keyword evidence="2 5" id="KW-0547">Nucleotide-binding</keyword>
<dbReference type="EMBL" id="ASRX01000006">
    <property type="protein sequence ID" value="EYF07779.1"/>
    <property type="molecule type" value="Genomic_DNA"/>
</dbReference>
<feature type="compositionally biased region" description="Basic and acidic residues" evidence="6">
    <location>
        <begin position="409"/>
        <end position="419"/>
    </location>
</feature>
<keyword evidence="10" id="KW-1185">Reference proteome</keyword>
<name>A0A017TEV7_9BACT</name>
<reference evidence="9 10" key="1">
    <citation type="submission" date="2013-05" db="EMBL/GenBank/DDBJ databases">
        <title>Genome assembly of Chondromyces apiculatus DSM 436.</title>
        <authorList>
            <person name="Sharma G."/>
            <person name="Khatri I."/>
            <person name="Kaur C."/>
            <person name="Mayilraj S."/>
            <person name="Subramanian S."/>
        </authorList>
    </citation>
    <scope>NUCLEOTIDE SEQUENCE [LARGE SCALE GENOMIC DNA]</scope>
    <source>
        <strain evidence="9 10">DSM 436</strain>
    </source>
</reference>
<dbReference type="CDD" id="cd14014">
    <property type="entry name" value="STKc_PknB_like"/>
    <property type="match status" value="1"/>
</dbReference>
<comment type="caution">
    <text evidence="9">The sequence shown here is derived from an EMBL/GenBank/DDBJ whole genome shotgun (WGS) entry which is preliminary data.</text>
</comment>
<evidence type="ECO:0000313" key="10">
    <source>
        <dbReference type="Proteomes" id="UP000019678"/>
    </source>
</evidence>
<dbReference type="InterPro" id="IPR017441">
    <property type="entry name" value="Protein_kinase_ATP_BS"/>
</dbReference>
<dbReference type="SUPFAM" id="SSF56112">
    <property type="entry name" value="Protein kinase-like (PK-like)"/>
    <property type="match status" value="1"/>
</dbReference>
<dbReference type="GO" id="GO:0004674">
    <property type="term" value="F:protein serine/threonine kinase activity"/>
    <property type="evidence" value="ECO:0007669"/>
    <property type="project" value="UniProtKB-KW"/>
</dbReference>
<evidence type="ECO:0000256" key="6">
    <source>
        <dbReference type="SAM" id="MobiDB-lite"/>
    </source>
</evidence>
<evidence type="ECO:0000256" key="4">
    <source>
        <dbReference type="ARBA" id="ARBA00022840"/>
    </source>
</evidence>
<evidence type="ECO:0000313" key="9">
    <source>
        <dbReference type="EMBL" id="EYF07779.1"/>
    </source>
</evidence>
<dbReference type="Proteomes" id="UP000019678">
    <property type="component" value="Unassembled WGS sequence"/>
</dbReference>
<dbReference type="Pfam" id="PF00069">
    <property type="entry name" value="Pkinase"/>
    <property type="match status" value="1"/>
</dbReference>
<dbReference type="Gene3D" id="3.30.200.20">
    <property type="entry name" value="Phosphorylase Kinase, domain 1"/>
    <property type="match status" value="1"/>
</dbReference>
<dbReference type="AlphaFoldDB" id="A0A017TEV7"/>
<dbReference type="GO" id="GO:0005524">
    <property type="term" value="F:ATP binding"/>
    <property type="evidence" value="ECO:0007669"/>
    <property type="project" value="UniProtKB-UniRule"/>
</dbReference>
<dbReference type="PROSITE" id="PS00107">
    <property type="entry name" value="PROTEIN_KINASE_ATP"/>
    <property type="match status" value="1"/>
</dbReference>
<dbReference type="InterPro" id="IPR000719">
    <property type="entry name" value="Prot_kinase_dom"/>
</dbReference>
<dbReference type="InterPro" id="IPR008271">
    <property type="entry name" value="Ser/Thr_kinase_AS"/>
</dbReference>
<evidence type="ECO:0000256" key="3">
    <source>
        <dbReference type="ARBA" id="ARBA00022777"/>
    </source>
</evidence>
<gene>
    <name evidence="9" type="ORF">CAP_6801</name>
</gene>
<evidence type="ECO:0000256" key="7">
    <source>
        <dbReference type="SAM" id="Phobius"/>
    </source>
</evidence>
<feature type="domain" description="Protein kinase" evidence="8">
    <location>
        <begin position="16"/>
        <end position="328"/>
    </location>
</feature>
<dbReference type="OrthoDB" id="5485854at2"/>
<dbReference type="eggNOG" id="COG0515">
    <property type="taxonomic scope" value="Bacteria"/>
</dbReference>
<dbReference type="SMART" id="SM00220">
    <property type="entry name" value="S_TKc"/>
    <property type="match status" value="1"/>
</dbReference>
<feature type="compositionally biased region" description="Pro residues" evidence="6">
    <location>
        <begin position="489"/>
        <end position="501"/>
    </location>
</feature>
<evidence type="ECO:0000259" key="8">
    <source>
        <dbReference type="PROSITE" id="PS50011"/>
    </source>
</evidence>
<feature type="region of interest" description="Disordered" evidence="6">
    <location>
        <begin position="457"/>
        <end position="535"/>
    </location>
</feature>
<feature type="region of interest" description="Disordered" evidence="6">
    <location>
        <begin position="366"/>
        <end position="438"/>
    </location>
</feature>
<evidence type="ECO:0000256" key="1">
    <source>
        <dbReference type="ARBA" id="ARBA00022679"/>
    </source>
</evidence>
<protein>
    <submittedName>
        <fullName evidence="9">Serine/threonine protein kinase</fullName>
    </submittedName>
</protein>
<evidence type="ECO:0000256" key="2">
    <source>
        <dbReference type="ARBA" id="ARBA00022741"/>
    </source>
</evidence>